<proteinExistence type="inferred from homology"/>
<dbReference type="GO" id="GO:0005524">
    <property type="term" value="F:ATP binding"/>
    <property type="evidence" value="ECO:0007669"/>
    <property type="project" value="UniProtKB-KW"/>
</dbReference>
<sequence>MDEGPAIHADDVSLNYPADRRGARGLAVRGVSLTVPRGTILGMVGEAGSGKSTIARAIAGLGGLPAHDSPHIVGGSLTVLGRPLRRIGTRARDRLQARIGYLPQDGGSRLDAHLTVGENVALPIYLRDRRFSRRQAGGIVATLIDAVHLPLGTMSLYPHELSQGQRQRVALARALVLEPELLVADDPTMGVDVLVRGAILDVLGELQRQREFSALIIAHEVGELRRIADRLAVLHRGMIVGYGPVDEVLARPHHPYVERLAQEYRHQHPDTPVLSTAPAKTR</sequence>
<evidence type="ECO:0000256" key="2">
    <source>
        <dbReference type="ARBA" id="ARBA00022448"/>
    </source>
</evidence>
<dbReference type="GO" id="GO:0055085">
    <property type="term" value="P:transmembrane transport"/>
    <property type="evidence" value="ECO:0007669"/>
    <property type="project" value="UniProtKB-ARBA"/>
</dbReference>
<dbReference type="SMART" id="SM00382">
    <property type="entry name" value="AAA"/>
    <property type="match status" value="1"/>
</dbReference>
<comment type="caution">
    <text evidence="6">The sequence shown here is derived from an EMBL/GenBank/DDBJ whole genome shotgun (WGS) entry which is preliminary data.</text>
</comment>
<dbReference type="InterPro" id="IPR003593">
    <property type="entry name" value="AAA+_ATPase"/>
</dbReference>
<dbReference type="AlphaFoldDB" id="A0A2M9CJJ9"/>
<dbReference type="PROSITE" id="PS50893">
    <property type="entry name" value="ABC_TRANSPORTER_2"/>
    <property type="match status" value="1"/>
</dbReference>
<dbReference type="Gene3D" id="3.40.50.300">
    <property type="entry name" value="P-loop containing nucleotide triphosphate hydrolases"/>
    <property type="match status" value="1"/>
</dbReference>
<organism evidence="6 7">
    <name type="scientific">Diaminobutyricimonas aerilata</name>
    <dbReference type="NCBI Taxonomy" id="1162967"/>
    <lineage>
        <taxon>Bacteria</taxon>
        <taxon>Bacillati</taxon>
        <taxon>Actinomycetota</taxon>
        <taxon>Actinomycetes</taxon>
        <taxon>Micrococcales</taxon>
        <taxon>Microbacteriaceae</taxon>
        <taxon>Diaminobutyricimonas</taxon>
    </lineage>
</organism>
<dbReference type="InterPro" id="IPR050319">
    <property type="entry name" value="ABC_transp_ATP-bind"/>
</dbReference>
<dbReference type="PANTHER" id="PTHR43776">
    <property type="entry name" value="TRANSPORT ATP-BINDING PROTEIN"/>
    <property type="match status" value="1"/>
</dbReference>
<accession>A0A2M9CJJ9</accession>
<gene>
    <name evidence="6" type="ORF">CLV46_1615</name>
</gene>
<dbReference type="InterPro" id="IPR017871">
    <property type="entry name" value="ABC_transporter-like_CS"/>
</dbReference>
<dbReference type="Pfam" id="PF00005">
    <property type="entry name" value="ABC_tran"/>
    <property type="match status" value="1"/>
</dbReference>
<dbReference type="Proteomes" id="UP000228758">
    <property type="component" value="Unassembled WGS sequence"/>
</dbReference>
<evidence type="ECO:0000313" key="6">
    <source>
        <dbReference type="EMBL" id="PJJ72055.1"/>
    </source>
</evidence>
<dbReference type="CDD" id="cd03257">
    <property type="entry name" value="ABC_NikE_OppD_transporters"/>
    <property type="match status" value="1"/>
</dbReference>
<comment type="similarity">
    <text evidence="1">Belongs to the ABC transporter superfamily.</text>
</comment>
<evidence type="ECO:0000256" key="1">
    <source>
        <dbReference type="ARBA" id="ARBA00005417"/>
    </source>
</evidence>
<dbReference type="EMBL" id="PGFF01000001">
    <property type="protein sequence ID" value="PJJ72055.1"/>
    <property type="molecule type" value="Genomic_DNA"/>
</dbReference>
<evidence type="ECO:0000256" key="3">
    <source>
        <dbReference type="ARBA" id="ARBA00022741"/>
    </source>
</evidence>
<dbReference type="InterPro" id="IPR003439">
    <property type="entry name" value="ABC_transporter-like_ATP-bd"/>
</dbReference>
<keyword evidence="7" id="KW-1185">Reference proteome</keyword>
<protein>
    <submittedName>
        <fullName evidence="6">ABC-type dipeptide/oligopeptide/nickel transport system ATPase component</fullName>
    </submittedName>
</protein>
<dbReference type="PROSITE" id="PS00211">
    <property type="entry name" value="ABC_TRANSPORTER_1"/>
    <property type="match status" value="1"/>
</dbReference>
<reference evidence="6 7" key="1">
    <citation type="submission" date="2017-11" db="EMBL/GenBank/DDBJ databases">
        <title>Genomic Encyclopedia of Archaeal and Bacterial Type Strains, Phase II (KMG-II): From Individual Species to Whole Genera.</title>
        <authorList>
            <person name="Goeker M."/>
        </authorList>
    </citation>
    <scope>NUCLEOTIDE SEQUENCE [LARGE SCALE GENOMIC DNA]</scope>
    <source>
        <strain evidence="6 7">DSM 27393</strain>
    </source>
</reference>
<keyword evidence="3" id="KW-0547">Nucleotide-binding</keyword>
<dbReference type="RefSeq" id="WP_245866646.1">
    <property type="nucleotide sequence ID" value="NZ_PGFF01000001.1"/>
</dbReference>
<name>A0A2M9CJJ9_9MICO</name>
<dbReference type="InterPro" id="IPR027417">
    <property type="entry name" value="P-loop_NTPase"/>
</dbReference>
<dbReference type="GO" id="GO:0016887">
    <property type="term" value="F:ATP hydrolysis activity"/>
    <property type="evidence" value="ECO:0007669"/>
    <property type="project" value="InterPro"/>
</dbReference>
<feature type="domain" description="ABC transporter" evidence="5">
    <location>
        <begin position="7"/>
        <end position="261"/>
    </location>
</feature>
<evidence type="ECO:0000256" key="4">
    <source>
        <dbReference type="ARBA" id="ARBA00022840"/>
    </source>
</evidence>
<evidence type="ECO:0000313" key="7">
    <source>
        <dbReference type="Proteomes" id="UP000228758"/>
    </source>
</evidence>
<keyword evidence="4" id="KW-0067">ATP-binding</keyword>
<dbReference type="SUPFAM" id="SSF52540">
    <property type="entry name" value="P-loop containing nucleoside triphosphate hydrolases"/>
    <property type="match status" value="1"/>
</dbReference>
<dbReference type="PANTHER" id="PTHR43776:SF7">
    <property type="entry name" value="D,D-DIPEPTIDE TRANSPORT ATP-BINDING PROTEIN DDPF-RELATED"/>
    <property type="match status" value="1"/>
</dbReference>
<keyword evidence="2" id="KW-0813">Transport</keyword>
<evidence type="ECO:0000259" key="5">
    <source>
        <dbReference type="PROSITE" id="PS50893"/>
    </source>
</evidence>